<dbReference type="PRINTS" id="PR00344">
    <property type="entry name" value="BCTRLSENSOR"/>
</dbReference>
<dbReference type="Pfam" id="PF00072">
    <property type="entry name" value="Response_reg"/>
    <property type="match status" value="1"/>
</dbReference>
<evidence type="ECO:0000256" key="1">
    <source>
        <dbReference type="ARBA" id="ARBA00000085"/>
    </source>
</evidence>
<dbReference type="PROSITE" id="PS50110">
    <property type="entry name" value="RESPONSE_REGULATORY"/>
    <property type="match status" value="1"/>
</dbReference>
<dbReference type="PROSITE" id="PS50109">
    <property type="entry name" value="HIS_KIN"/>
    <property type="match status" value="1"/>
</dbReference>
<evidence type="ECO:0000259" key="11">
    <source>
        <dbReference type="PROSITE" id="PS50110"/>
    </source>
</evidence>
<dbReference type="OrthoDB" id="60033at2759"/>
<dbReference type="InterPro" id="IPR003661">
    <property type="entry name" value="HisK_dim/P_dom"/>
</dbReference>
<evidence type="ECO:0000256" key="4">
    <source>
        <dbReference type="ARBA" id="ARBA00022490"/>
    </source>
</evidence>
<dbReference type="GO" id="GO:0000155">
    <property type="term" value="F:phosphorelay sensor kinase activity"/>
    <property type="evidence" value="ECO:0007669"/>
    <property type="project" value="InterPro"/>
</dbReference>
<evidence type="ECO:0000313" key="14">
    <source>
        <dbReference type="EMBL" id="KAJ5112797.1"/>
    </source>
</evidence>
<dbReference type="FunFam" id="3.30.450.20:FF:000136">
    <property type="entry name" value="Sensor histidine kinase/response regulator Fos-1"/>
    <property type="match status" value="1"/>
</dbReference>
<dbReference type="Gene3D" id="1.10.287.130">
    <property type="match status" value="1"/>
</dbReference>
<dbReference type="InterPro" id="IPR004358">
    <property type="entry name" value="Sig_transdc_His_kin-like_C"/>
</dbReference>
<keyword evidence="7" id="KW-0418">Kinase</keyword>
<reference evidence="14" key="2">
    <citation type="journal article" date="2023" name="IMA Fungus">
        <title>Comparative genomic study of the Penicillium genus elucidates a diverse pangenome and 15 lateral gene transfer events.</title>
        <authorList>
            <person name="Petersen C."/>
            <person name="Sorensen T."/>
            <person name="Nielsen M.R."/>
            <person name="Sondergaard T.E."/>
            <person name="Sorensen J.L."/>
            <person name="Fitzpatrick D.A."/>
            <person name="Frisvad J.C."/>
            <person name="Nielsen K.L."/>
        </authorList>
    </citation>
    <scope>NUCLEOTIDE SEQUENCE</scope>
    <source>
        <strain evidence="14">IBT 30761</strain>
    </source>
</reference>
<dbReference type="FunFam" id="3.30.565.10:FF:000010">
    <property type="entry name" value="Sensor histidine kinase RcsC"/>
    <property type="match status" value="1"/>
</dbReference>
<organism evidence="14 15">
    <name type="scientific">Penicillium argentinense</name>
    <dbReference type="NCBI Taxonomy" id="1131581"/>
    <lineage>
        <taxon>Eukaryota</taxon>
        <taxon>Fungi</taxon>
        <taxon>Dikarya</taxon>
        <taxon>Ascomycota</taxon>
        <taxon>Pezizomycotina</taxon>
        <taxon>Eurotiomycetes</taxon>
        <taxon>Eurotiomycetidae</taxon>
        <taxon>Eurotiales</taxon>
        <taxon>Aspergillaceae</taxon>
        <taxon>Penicillium</taxon>
    </lineage>
</organism>
<dbReference type="Pfam" id="PF00512">
    <property type="entry name" value="HisKA"/>
    <property type="match status" value="1"/>
</dbReference>
<dbReference type="Pfam" id="PF02518">
    <property type="entry name" value="HATPase_c"/>
    <property type="match status" value="1"/>
</dbReference>
<comment type="subcellular location">
    <subcellularLocation>
        <location evidence="2">Cytoplasm</location>
    </subcellularLocation>
</comment>
<dbReference type="InterPro" id="IPR011006">
    <property type="entry name" value="CheY-like_superfamily"/>
</dbReference>
<feature type="domain" description="PAC" evidence="13">
    <location>
        <begin position="261"/>
        <end position="312"/>
    </location>
</feature>
<keyword evidence="5 8" id="KW-0597">Phosphoprotein</keyword>
<dbReference type="InterPro" id="IPR013656">
    <property type="entry name" value="PAS_4"/>
</dbReference>
<dbReference type="SUPFAM" id="SSF52172">
    <property type="entry name" value="CheY-like"/>
    <property type="match status" value="1"/>
</dbReference>
<evidence type="ECO:0000256" key="7">
    <source>
        <dbReference type="ARBA" id="ARBA00022777"/>
    </source>
</evidence>
<dbReference type="AlphaFoldDB" id="A0A9W9G6A8"/>
<feature type="domain" description="PAS" evidence="12">
    <location>
        <begin position="202"/>
        <end position="243"/>
    </location>
</feature>
<dbReference type="SMART" id="SM00091">
    <property type="entry name" value="PAS"/>
    <property type="match status" value="2"/>
</dbReference>
<feature type="domain" description="Response regulatory" evidence="11">
    <location>
        <begin position="579"/>
        <end position="696"/>
    </location>
</feature>
<dbReference type="Gene3D" id="3.30.565.10">
    <property type="entry name" value="Histidine kinase-like ATPase, C-terminal domain"/>
    <property type="match status" value="1"/>
</dbReference>
<feature type="region of interest" description="Disordered" evidence="9">
    <location>
        <begin position="21"/>
        <end position="52"/>
    </location>
</feature>
<dbReference type="EMBL" id="JAPQKI010000001">
    <property type="protein sequence ID" value="KAJ5112797.1"/>
    <property type="molecule type" value="Genomic_DNA"/>
</dbReference>
<evidence type="ECO:0000259" key="12">
    <source>
        <dbReference type="PROSITE" id="PS50112"/>
    </source>
</evidence>
<evidence type="ECO:0000256" key="5">
    <source>
        <dbReference type="ARBA" id="ARBA00022553"/>
    </source>
</evidence>
<comment type="catalytic activity">
    <reaction evidence="1">
        <text>ATP + protein L-histidine = ADP + protein N-phospho-L-histidine.</text>
        <dbReference type="EC" id="2.7.13.3"/>
    </reaction>
</comment>
<evidence type="ECO:0000256" key="2">
    <source>
        <dbReference type="ARBA" id="ARBA00004496"/>
    </source>
</evidence>
<dbReference type="PANTHER" id="PTHR43047">
    <property type="entry name" value="TWO-COMPONENT HISTIDINE PROTEIN KINASE"/>
    <property type="match status" value="1"/>
</dbReference>
<evidence type="ECO:0000313" key="15">
    <source>
        <dbReference type="Proteomes" id="UP001149074"/>
    </source>
</evidence>
<reference evidence="14" key="1">
    <citation type="submission" date="2022-11" db="EMBL/GenBank/DDBJ databases">
        <authorList>
            <person name="Petersen C."/>
        </authorList>
    </citation>
    <scope>NUCLEOTIDE SEQUENCE</scope>
    <source>
        <strain evidence="14">IBT 30761</strain>
    </source>
</reference>
<dbReference type="InterPro" id="IPR036097">
    <property type="entry name" value="HisK_dim/P_sf"/>
</dbReference>
<dbReference type="NCBIfam" id="TIGR00229">
    <property type="entry name" value="sensory_box"/>
    <property type="match status" value="1"/>
</dbReference>
<dbReference type="CDD" id="cd00130">
    <property type="entry name" value="PAS"/>
    <property type="match status" value="2"/>
</dbReference>
<dbReference type="SUPFAM" id="SSF55785">
    <property type="entry name" value="PYP-like sensor domain (PAS domain)"/>
    <property type="match status" value="2"/>
</dbReference>
<evidence type="ECO:0000256" key="6">
    <source>
        <dbReference type="ARBA" id="ARBA00022679"/>
    </source>
</evidence>
<dbReference type="SUPFAM" id="SSF55874">
    <property type="entry name" value="ATPase domain of HSP90 chaperone/DNA topoisomerase II/histidine kinase"/>
    <property type="match status" value="1"/>
</dbReference>
<accession>A0A9W9G6A8</accession>
<dbReference type="EC" id="2.7.13.3" evidence="3"/>
<dbReference type="Pfam" id="PF08448">
    <property type="entry name" value="PAS_4"/>
    <property type="match status" value="1"/>
</dbReference>
<keyword evidence="4" id="KW-0963">Cytoplasm</keyword>
<dbReference type="SMART" id="SM00388">
    <property type="entry name" value="HisKA"/>
    <property type="match status" value="1"/>
</dbReference>
<dbReference type="InterPro" id="IPR001789">
    <property type="entry name" value="Sig_transdc_resp-reg_receiver"/>
</dbReference>
<keyword evidence="6" id="KW-0808">Transferase</keyword>
<evidence type="ECO:0000259" key="13">
    <source>
        <dbReference type="PROSITE" id="PS50113"/>
    </source>
</evidence>
<dbReference type="InterPro" id="IPR005467">
    <property type="entry name" value="His_kinase_dom"/>
</dbReference>
<proteinExistence type="predicted"/>
<dbReference type="InterPro" id="IPR003594">
    <property type="entry name" value="HATPase_dom"/>
</dbReference>
<feature type="domain" description="Histidine kinase" evidence="10">
    <location>
        <begin position="327"/>
        <end position="550"/>
    </location>
</feature>
<evidence type="ECO:0000256" key="3">
    <source>
        <dbReference type="ARBA" id="ARBA00012438"/>
    </source>
</evidence>
<feature type="compositionally biased region" description="Polar residues" evidence="9">
    <location>
        <begin position="27"/>
        <end position="44"/>
    </location>
</feature>
<dbReference type="SUPFAM" id="SSF47384">
    <property type="entry name" value="Homodimeric domain of signal transducing histidine kinase"/>
    <property type="match status" value="1"/>
</dbReference>
<evidence type="ECO:0000256" key="8">
    <source>
        <dbReference type="PROSITE-ProRule" id="PRU00169"/>
    </source>
</evidence>
<comment type="caution">
    <text evidence="14">The sequence shown here is derived from an EMBL/GenBank/DDBJ whole genome shotgun (WGS) entry which is preliminary data.</text>
</comment>
<dbReference type="CDD" id="cd17546">
    <property type="entry name" value="REC_hyHK_CKI1_RcsC-like"/>
    <property type="match status" value="1"/>
</dbReference>
<dbReference type="CDD" id="cd00082">
    <property type="entry name" value="HisKA"/>
    <property type="match status" value="1"/>
</dbReference>
<feature type="modified residue" description="4-aspartylphosphate" evidence="8">
    <location>
        <position position="631"/>
    </location>
</feature>
<dbReference type="SMART" id="SM00448">
    <property type="entry name" value="REC"/>
    <property type="match status" value="1"/>
</dbReference>
<dbReference type="InterPro" id="IPR000700">
    <property type="entry name" value="PAS-assoc_C"/>
</dbReference>
<evidence type="ECO:0000259" key="10">
    <source>
        <dbReference type="PROSITE" id="PS50109"/>
    </source>
</evidence>
<gene>
    <name evidence="14" type="ORF">N7532_000842</name>
</gene>
<evidence type="ECO:0000256" key="9">
    <source>
        <dbReference type="SAM" id="MobiDB-lite"/>
    </source>
</evidence>
<dbReference type="RefSeq" id="XP_056480570.1">
    <property type="nucleotide sequence ID" value="XM_056613346.1"/>
</dbReference>
<dbReference type="InterPro" id="IPR036890">
    <property type="entry name" value="HATPase_C_sf"/>
</dbReference>
<dbReference type="Pfam" id="PF13426">
    <property type="entry name" value="PAS_9"/>
    <property type="match status" value="1"/>
</dbReference>
<dbReference type="InterPro" id="IPR000014">
    <property type="entry name" value="PAS"/>
</dbReference>
<protein>
    <recommendedName>
        <fullName evidence="3">histidine kinase</fullName>
        <ecNumber evidence="3">2.7.13.3</ecNumber>
    </recommendedName>
</protein>
<name>A0A9W9G6A8_9EURO</name>
<keyword evidence="15" id="KW-1185">Reference proteome</keyword>
<dbReference type="Gene3D" id="3.30.450.20">
    <property type="entry name" value="PAS domain"/>
    <property type="match status" value="2"/>
</dbReference>
<sequence>MVLDQQMLRLTLEDRQPVDFTKVITPPTESDQTTSPTASAVSHVSESRAQDKVGAVADPMSRIYRHTPTPTIVLDGTLRVLEVSDSHRNLFRQSRAQLLGTSIYELPPRIVPAPDIALLSGALGAALTTRAAQAINAISVAGVDEHFTLRVTPIFEDDALIYVLLEAQSSTREQRALAPAQEQPFLNETYKILVDTVKDYAIFMLDTHGHIATWNSGASILKGYTTSEIIGKHFSVFYSAEDRAADKPGRELEICLLDGKVEDEGWRYRKDGQRFWANVMITPIYQFGRHVGFVKVTRDLTERKAAEARLIAAFEESAKLKTEFLANMSHELRTPMNGMFLALTMLLRTPLNDDQREYASILEDSTSILLQVINDVLDYSKLSSGTFSLTSDVVNIPSVVNAVVRNCQPSVKAGVALETFIPDDFPQNIKGDPLRFRQVLQNLVGNAVKFTEKGYVRVNASHTQDPKDAQLCDVSIEVVDSGIGVPDDAVGTLFTPFTRFADSASRRYQGTGLGLSICKSLAELMNGAVGFHANPDGPGSVFWMSAKFRRMDSPAHRRLTSPVPTDPSPMLQKVAPQRQVLLVEDNRVNQTIMLKLLGSLGFERVDAAWDGAEAVRMVKQKRLAYSVILMDINMPVMDGITATEQIRAMNVDVPIIALTGNALKGDAETYLAKGMDDYIAKPLHRQQLIDLLWKWCGP</sequence>
<dbReference type="GO" id="GO:0005737">
    <property type="term" value="C:cytoplasm"/>
    <property type="evidence" value="ECO:0007669"/>
    <property type="project" value="UniProtKB-SubCell"/>
</dbReference>
<dbReference type="Gene3D" id="3.40.50.2300">
    <property type="match status" value="1"/>
</dbReference>
<dbReference type="FunFam" id="1.10.287.130:FF:000030">
    <property type="entry name" value="Putative histidine kinase 5"/>
    <property type="match status" value="1"/>
</dbReference>
<dbReference type="PROSITE" id="PS50112">
    <property type="entry name" value="PAS"/>
    <property type="match status" value="1"/>
</dbReference>
<dbReference type="InterPro" id="IPR035965">
    <property type="entry name" value="PAS-like_dom_sf"/>
</dbReference>
<dbReference type="PROSITE" id="PS50113">
    <property type="entry name" value="PAC"/>
    <property type="match status" value="1"/>
</dbReference>
<dbReference type="GeneID" id="81352325"/>
<dbReference type="Proteomes" id="UP001149074">
    <property type="component" value="Unassembled WGS sequence"/>
</dbReference>
<dbReference type="CDD" id="cd16922">
    <property type="entry name" value="HATPase_EvgS-ArcB-TorS-like"/>
    <property type="match status" value="1"/>
</dbReference>
<dbReference type="SMART" id="SM00387">
    <property type="entry name" value="HATPase_c"/>
    <property type="match status" value="1"/>
</dbReference>